<keyword evidence="6" id="KW-1185">Reference proteome</keyword>
<reference evidence="6" key="1">
    <citation type="submission" date="2016-10" db="EMBL/GenBank/DDBJ databases">
        <authorList>
            <person name="Varghese N."/>
            <person name="Submissions S."/>
        </authorList>
    </citation>
    <scope>NUCLEOTIDE SEQUENCE [LARGE SCALE GENOMIC DNA]</scope>
    <source>
        <strain evidence="6">Gh-105</strain>
    </source>
</reference>
<feature type="binding site" evidence="4">
    <location>
        <position position="129"/>
    </location>
    <ligand>
        <name>a divalent metal cation</name>
        <dbReference type="ChEBI" id="CHEBI:60240"/>
        <label>2</label>
    </ligand>
</feature>
<feature type="binding site" evidence="4">
    <location>
        <position position="205"/>
    </location>
    <ligand>
        <name>a divalent metal cation</name>
        <dbReference type="ChEBI" id="CHEBI:60240"/>
        <label>1</label>
    </ligand>
</feature>
<evidence type="ECO:0000256" key="3">
    <source>
        <dbReference type="ARBA" id="ARBA00022801"/>
    </source>
</evidence>
<feature type="binding site" evidence="4">
    <location>
        <position position="8"/>
    </location>
    <ligand>
        <name>a divalent metal cation</name>
        <dbReference type="ChEBI" id="CHEBI:60240"/>
        <label>1</label>
    </ligand>
</feature>
<dbReference type="GO" id="GO:0004536">
    <property type="term" value="F:DNA nuclease activity"/>
    <property type="evidence" value="ECO:0007669"/>
    <property type="project" value="InterPro"/>
</dbReference>
<dbReference type="NCBIfam" id="TIGR00010">
    <property type="entry name" value="YchF/TatD family DNA exonuclease"/>
    <property type="match status" value="1"/>
</dbReference>
<name>A0A1I2VXJ4_9HYPH</name>
<dbReference type="PROSITE" id="PS01137">
    <property type="entry name" value="TATD_1"/>
    <property type="match status" value="1"/>
</dbReference>
<evidence type="ECO:0000313" key="5">
    <source>
        <dbReference type="EMBL" id="SFG93915.1"/>
    </source>
</evidence>
<comment type="similarity">
    <text evidence="1">Belongs to the metallo-dependent hydrolases superfamily. TatD-type hydrolase family.</text>
</comment>
<dbReference type="RefSeq" id="WP_091973397.1">
    <property type="nucleotide sequence ID" value="NZ_FOPM01000018.1"/>
</dbReference>
<dbReference type="Proteomes" id="UP000199229">
    <property type="component" value="Unassembled WGS sequence"/>
</dbReference>
<protein>
    <submittedName>
        <fullName evidence="5">TatD DNase family protein</fullName>
    </submittedName>
</protein>
<dbReference type="FunFam" id="3.20.20.140:FF:000005">
    <property type="entry name" value="TatD family hydrolase"/>
    <property type="match status" value="1"/>
</dbReference>
<gene>
    <name evidence="5" type="ORF">SAMN05192565_11844</name>
</gene>
<dbReference type="InterPro" id="IPR015991">
    <property type="entry name" value="TatD/YcfH-like"/>
</dbReference>
<dbReference type="GO" id="GO:0005829">
    <property type="term" value="C:cytosol"/>
    <property type="evidence" value="ECO:0007669"/>
    <property type="project" value="TreeGrafter"/>
</dbReference>
<dbReference type="SUPFAM" id="SSF51556">
    <property type="entry name" value="Metallo-dependent hydrolases"/>
    <property type="match status" value="1"/>
</dbReference>
<dbReference type="PIRSF" id="PIRSF005902">
    <property type="entry name" value="DNase_TatD"/>
    <property type="match status" value="1"/>
</dbReference>
<dbReference type="Gene3D" id="3.20.20.140">
    <property type="entry name" value="Metal-dependent hydrolases"/>
    <property type="match status" value="1"/>
</dbReference>
<evidence type="ECO:0000256" key="4">
    <source>
        <dbReference type="PIRSR" id="PIRSR005902-1"/>
    </source>
</evidence>
<dbReference type="OrthoDB" id="9810005at2"/>
<accession>A0A1I2VXJ4</accession>
<dbReference type="GO" id="GO:0046872">
    <property type="term" value="F:metal ion binding"/>
    <property type="evidence" value="ECO:0007669"/>
    <property type="project" value="UniProtKB-KW"/>
</dbReference>
<dbReference type="AlphaFoldDB" id="A0A1I2VXJ4"/>
<feature type="binding site" evidence="4">
    <location>
        <position position="92"/>
    </location>
    <ligand>
        <name>a divalent metal cation</name>
        <dbReference type="ChEBI" id="CHEBI:60240"/>
        <label>1</label>
    </ligand>
</feature>
<evidence type="ECO:0000256" key="1">
    <source>
        <dbReference type="ARBA" id="ARBA00009275"/>
    </source>
</evidence>
<dbReference type="InterPro" id="IPR001130">
    <property type="entry name" value="TatD-like"/>
</dbReference>
<organism evidence="5 6">
    <name type="scientific">Methylobacterium gossipiicola</name>
    <dbReference type="NCBI Taxonomy" id="582675"/>
    <lineage>
        <taxon>Bacteria</taxon>
        <taxon>Pseudomonadati</taxon>
        <taxon>Pseudomonadota</taxon>
        <taxon>Alphaproteobacteria</taxon>
        <taxon>Hyphomicrobiales</taxon>
        <taxon>Methylobacteriaceae</taxon>
        <taxon>Methylobacterium</taxon>
    </lineage>
</organism>
<dbReference type="InterPro" id="IPR018228">
    <property type="entry name" value="DNase_TatD-rel_CS"/>
</dbReference>
<feature type="binding site" evidence="4">
    <location>
        <position position="6"/>
    </location>
    <ligand>
        <name>a divalent metal cation</name>
        <dbReference type="ChEBI" id="CHEBI:60240"/>
        <label>1</label>
    </ligand>
</feature>
<dbReference type="PANTHER" id="PTHR46124:SF2">
    <property type="entry name" value="D-AMINOACYL-TRNA DEACYLASE"/>
    <property type="match status" value="1"/>
</dbReference>
<dbReference type="InterPro" id="IPR032466">
    <property type="entry name" value="Metal_Hydrolase"/>
</dbReference>
<evidence type="ECO:0000313" key="6">
    <source>
        <dbReference type="Proteomes" id="UP000199229"/>
    </source>
</evidence>
<keyword evidence="3" id="KW-0378">Hydrolase</keyword>
<keyword evidence="2 4" id="KW-0479">Metal-binding</keyword>
<sequence length="259" mass="28129">MLVDSHCHLDFPNFAEDLPGVLARARQAGVTRMVTISTRVAKANVYAALSEAHPEIWHTIGTHPDGAGDEPDVPTETIVGLSRHPRCVGIGESGLDFHYDNAAPEAVQERVFRRHIAAARETGLPLVIHSRAADAEMEAILVDEMGQGAFTAVLHCFSSGARLAEVGVELGLYVSFSGIVTFRRSQELRAIALSVPRDRLLVETDAPFLAPEPHRGRTNEPAYTADTARSLAKTLDMAFEEFAALTTANFHRLFHKAAA</sequence>
<dbReference type="CDD" id="cd01310">
    <property type="entry name" value="TatD_DNAse"/>
    <property type="match status" value="1"/>
</dbReference>
<dbReference type="EMBL" id="FOPM01000018">
    <property type="protein sequence ID" value="SFG93915.1"/>
    <property type="molecule type" value="Genomic_DNA"/>
</dbReference>
<dbReference type="GO" id="GO:0016788">
    <property type="term" value="F:hydrolase activity, acting on ester bonds"/>
    <property type="evidence" value="ECO:0007669"/>
    <property type="project" value="InterPro"/>
</dbReference>
<proteinExistence type="inferred from homology"/>
<dbReference type="PANTHER" id="PTHR46124">
    <property type="entry name" value="D-AMINOACYL-TRNA DEACYLASE"/>
    <property type="match status" value="1"/>
</dbReference>
<dbReference type="STRING" id="582675.SAMN05192565_11844"/>
<dbReference type="Pfam" id="PF01026">
    <property type="entry name" value="TatD_DNase"/>
    <property type="match status" value="1"/>
</dbReference>
<feature type="binding site" evidence="4">
    <location>
        <position position="155"/>
    </location>
    <ligand>
        <name>a divalent metal cation</name>
        <dbReference type="ChEBI" id="CHEBI:60240"/>
        <label>2</label>
    </ligand>
</feature>
<evidence type="ECO:0000256" key="2">
    <source>
        <dbReference type="ARBA" id="ARBA00022723"/>
    </source>
</evidence>